<dbReference type="EMBL" id="MFUA01000014">
    <property type="protein sequence ID" value="OGI77142.1"/>
    <property type="molecule type" value="Genomic_DNA"/>
</dbReference>
<comment type="caution">
    <text evidence="1">The sequence shown here is derived from an EMBL/GenBank/DDBJ whole genome shotgun (WGS) entry which is preliminary data.</text>
</comment>
<dbReference type="AlphaFoldDB" id="A0A1F6W5Q5"/>
<organism evidence="1 2">
    <name type="scientific">Candidatus Nomurabacteria bacterium RIFCSPHIGHO2_02_FULL_37_13</name>
    <dbReference type="NCBI Taxonomy" id="1801750"/>
    <lineage>
        <taxon>Bacteria</taxon>
        <taxon>Candidatus Nomuraibacteriota</taxon>
    </lineage>
</organism>
<reference evidence="1 2" key="1">
    <citation type="journal article" date="2016" name="Nat. Commun.">
        <title>Thousands of microbial genomes shed light on interconnected biogeochemical processes in an aquifer system.</title>
        <authorList>
            <person name="Anantharaman K."/>
            <person name="Brown C.T."/>
            <person name="Hug L.A."/>
            <person name="Sharon I."/>
            <person name="Castelle C.J."/>
            <person name="Probst A.J."/>
            <person name="Thomas B.C."/>
            <person name="Singh A."/>
            <person name="Wilkins M.J."/>
            <person name="Karaoz U."/>
            <person name="Brodie E.L."/>
            <person name="Williams K.H."/>
            <person name="Hubbard S.S."/>
            <person name="Banfield J.F."/>
        </authorList>
    </citation>
    <scope>NUCLEOTIDE SEQUENCE [LARGE SCALE GENOMIC DNA]</scope>
</reference>
<sequence length="584" mass="69363">MSSEKVENRICQNCKKEFTIESEDFNFYEKIKVPPPTWCPECRLIRRICFRNERTLYKSKCQAKGHGEEMISTFSSDKPDRVYCHKAWWADDWDPMDYGKDYDFSRSFFEQMRELWKSVPDIGLFNINPVNSDYCSITENNKNCYLLVGADHNENSLYSSFIFNSKECVDCHFVSKSEKNYETTDCISCFNLKYSRYCETCYDSSFLFNCRNCHDCFGCVNLINQEYCIYNKQYTKEEYIKKMKELDFGSYKEIKKTQEKFNGFSLKFPRRFAKIVKSINVSGDFIEGSKKCANCFSVFGGAEDCKNVWLIYSQIKDCYDIDHSGLTTLECYESSSVYPGNQILFSRFIFNCHNVEYSYNCHGSSYLFGCVGLRNKKYCIFNQQYDKKDFLVLRERIINHMSNIPYKDKKGRIFTYGEFFPIELSPFAYNETVAQELNSLGKKEIESLGFNYIEDDERNYKIQKEWKDLPDNIDDISENIISVVIGCEHKGECNDKCTKAFKIIEAEFSFYKNYRIPLPRLCPNCRYYNRFRQKNPLKLWHRKCMCDKKHNNHKGWCEVEFETSYAPDRPEIVYCEKCYQQEVY</sequence>
<proteinExistence type="predicted"/>
<dbReference type="STRING" id="1801750.A3B85_01710"/>
<protein>
    <submittedName>
        <fullName evidence="1">Uncharacterized protein</fullName>
    </submittedName>
</protein>
<gene>
    <name evidence="1" type="ORF">A3B85_01710</name>
</gene>
<evidence type="ECO:0000313" key="2">
    <source>
        <dbReference type="Proteomes" id="UP000178374"/>
    </source>
</evidence>
<dbReference type="Proteomes" id="UP000178374">
    <property type="component" value="Unassembled WGS sequence"/>
</dbReference>
<accession>A0A1F6W5Q5</accession>
<name>A0A1F6W5Q5_9BACT</name>
<evidence type="ECO:0000313" key="1">
    <source>
        <dbReference type="EMBL" id="OGI77142.1"/>
    </source>
</evidence>